<protein>
    <recommendedName>
        <fullName evidence="1">F-box domain-containing protein</fullName>
    </recommendedName>
</protein>
<dbReference type="Proteomes" id="UP000287972">
    <property type="component" value="Unassembled WGS sequence"/>
</dbReference>
<name>A0A428SQ04_9HYPO</name>
<accession>A0A428SQ04</accession>
<evidence type="ECO:0000313" key="3">
    <source>
        <dbReference type="Proteomes" id="UP000287972"/>
    </source>
</evidence>
<dbReference type="AlphaFoldDB" id="A0A428SQ04"/>
<feature type="domain" description="F-box" evidence="1">
    <location>
        <begin position="54"/>
        <end position="93"/>
    </location>
</feature>
<proteinExistence type="predicted"/>
<evidence type="ECO:0000313" key="2">
    <source>
        <dbReference type="EMBL" id="RSL91857.1"/>
    </source>
</evidence>
<keyword evidence="3" id="KW-1185">Reference proteome</keyword>
<reference evidence="2 3" key="1">
    <citation type="submission" date="2017-06" db="EMBL/GenBank/DDBJ databases">
        <title>Comparative genomic analysis of Ambrosia Fusariam Clade fungi.</title>
        <authorList>
            <person name="Stajich J.E."/>
            <person name="Carrillo J."/>
            <person name="Kijimoto T."/>
            <person name="Eskalen A."/>
            <person name="O'Donnell K."/>
            <person name="Kasson M."/>
        </authorList>
    </citation>
    <scope>NUCLEOTIDE SEQUENCE [LARGE SCALE GENOMIC DNA]</scope>
    <source>
        <strain evidence="2 3">NRRL62606</strain>
    </source>
</reference>
<organism evidence="2 3">
    <name type="scientific">Fusarium floridanum</name>
    <dbReference type="NCBI Taxonomy" id="1325733"/>
    <lineage>
        <taxon>Eukaryota</taxon>
        <taxon>Fungi</taxon>
        <taxon>Dikarya</taxon>
        <taxon>Ascomycota</taxon>
        <taxon>Pezizomycotina</taxon>
        <taxon>Sordariomycetes</taxon>
        <taxon>Hypocreomycetidae</taxon>
        <taxon>Hypocreales</taxon>
        <taxon>Nectriaceae</taxon>
        <taxon>Fusarium</taxon>
        <taxon>Fusarium solani species complex</taxon>
    </lineage>
</organism>
<sequence length="360" mass="40967">MEQHWQVPPKFRNEAYYLRANDHTLSDNLPPLRPKPENGRSHIPPATDLGAFDALSIELLSMILAEIDLQTLVNFRLVNRRAAEVVDQVPPYKAVITHALHALRGILSIEAGKWITCRTLYEKLCQAGCEVCSDFGGYLYLITCTRVCFLCLSRDKRYLPVTPQQAWREFGLSSDIVDTLPRMRVVPGTYSLNEQKAVRSILVDYQSCLDTGLALHGSFTAMRKYASDIDTRNLPPLWELLQQCGASRIQPLRAAPIDGHDRNPLRFVAITHMPWLNKETKQLEWGFHCVGCEGRTRAPYHYRRKFTADSFRVHLEQCSEIQDRKHVRDMVDENGARGLLDNVDGPVALVPVRRLHLQGG</sequence>
<gene>
    <name evidence="2" type="ORF">CEP51_000038</name>
</gene>
<comment type="caution">
    <text evidence="2">The sequence shown here is derived from an EMBL/GenBank/DDBJ whole genome shotgun (WGS) entry which is preliminary data.</text>
</comment>
<dbReference type="EMBL" id="NKCL01000001">
    <property type="protein sequence ID" value="RSL91857.1"/>
    <property type="molecule type" value="Genomic_DNA"/>
</dbReference>
<dbReference type="Pfam" id="PF00646">
    <property type="entry name" value="F-box"/>
    <property type="match status" value="1"/>
</dbReference>
<dbReference type="InterPro" id="IPR001810">
    <property type="entry name" value="F-box_dom"/>
</dbReference>
<evidence type="ECO:0000259" key="1">
    <source>
        <dbReference type="Pfam" id="PF00646"/>
    </source>
</evidence>